<dbReference type="SMART" id="SM00530">
    <property type="entry name" value="HTH_XRE"/>
    <property type="match status" value="1"/>
</dbReference>
<dbReference type="SUPFAM" id="SSF47413">
    <property type="entry name" value="lambda repressor-like DNA-binding domains"/>
    <property type="match status" value="1"/>
</dbReference>
<keyword evidence="5" id="KW-1185">Reference proteome</keyword>
<dbReference type="EMBL" id="FOFU01000004">
    <property type="protein sequence ID" value="SEQ38579.1"/>
    <property type="molecule type" value="Genomic_DNA"/>
</dbReference>
<protein>
    <submittedName>
        <fullName evidence="4">Helix-turn-helix</fullName>
    </submittedName>
</protein>
<evidence type="ECO:0000256" key="1">
    <source>
        <dbReference type="ARBA" id="ARBA00023125"/>
    </source>
</evidence>
<reference evidence="4 5" key="1">
    <citation type="submission" date="2016-10" db="EMBL/GenBank/DDBJ databases">
        <authorList>
            <person name="de Groot N.N."/>
        </authorList>
    </citation>
    <scope>NUCLEOTIDE SEQUENCE [LARGE SCALE GENOMIC DNA]</scope>
    <source>
        <strain evidence="4 5">B25</strain>
    </source>
</reference>
<accession>A0A1H9FL34</accession>
<keyword evidence="1" id="KW-0238">DNA-binding</keyword>
<dbReference type="RefSeq" id="WP_074642895.1">
    <property type="nucleotide sequence ID" value="NZ_FOFU01000004.1"/>
</dbReference>
<organism evidence="4 5">
    <name type="scientific">Treponema bryantii</name>
    <dbReference type="NCBI Taxonomy" id="163"/>
    <lineage>
        <taxon>Bacteria</taxon>
        <taxon>Pseudomonadati</taxon>
        <taxon>Spirochaetota</taxon>
        <taxon>Spirochaetia</taxon>
        <taxon>Spirochaetales</taxon>
        <taxon>Treponemataceae</taxon>
        <taxon>Treponema</taxon>
    </lineage>
</organism>
<dbReference type="GO" id="GO:0003677">
    <property type="term" value="F:DNA binding"/>
    <property type="evidence" value="ECO:0007669"/>
    <property type="project" value="UniProtKB-KW"/>
</dbReference>
<dbReference type="CDD" id="cd00093">
    <property type="entry name" value="HTH_XRE"/>
    <property type="match status" value="1"/>
</dbReference>
<dbReference type="Pfam" id="PF01381">
    <property type="entry name" value="HTH_3"/>
    <property type="match status" value="1"/>
</dbReference>
<dbReference type="PANTHER" id="PTHR46558">
    <property type="entry name" value="TRACRIPTIONAL REGULATORY PROTEIN-RELATED-RELATED"/>
    <property type="match status" value="1"/>
</dbReference>
<evidence type="ECO:0000313" key="5">
    <source>
        <dbReference type="Proteomes" id="UP000182360"/>
    </source>
</evidence>
<dbReference type="Gene3D" id="1.10.260.40">
    <property type="entry name" value="lambda repressor-like DNA-binding domains"/>
    <property type="match status" value="1"/>
</dbReference>
<feature type="domain" description="HTH cro/C1-type" evidence="3">
    <location>
        <begin position="5"/>
        <end position="59"/>
    </location>
</feature>
<sequence length="180" mass="21036">MNETLRSLREQNNYSQAAVASYLGISRQMYIKYETGAAIPPVKVVTDLSNFYRVPYDVIIEDKLNQSINNKLENSKSSKYPHQRSEDITWELHEPGAIYSPQETSSSYYLKAILEMLPKLVYKEQLKVLEKVSGMVQTATEEKLKSKKQNSFYDKLTELNNKYHPNSHGEKWTREELYER</sequence>
<dbReference type="Proteomes" id="UP000182360">
    <property type="component" value="Unassembled WGS sequence"/>
</dbReference>
<evidence type="ECO:0000256" key="2">
    <source>
        <dbReference type="SAM" id="MobiDB-lite"/>
    </source>
</evidence>
<feature type="region of interest" description="Disordered" evidence="2">
    <location>
        <begin position="160"/>
        <end position="180"/>
    </location>
</feature>
<dbReference type="InterPro" id="IPR001387">
    <property type="entry name" value="Cro/C1-type_HTH"/>
</dbReference>
<dbReference type="PROSITE" id="PS50943">
    <property type="entry name" value="HTH_CROC1"/>
    <property type="match status" value="1"/>
</dbReference>
<dbReference type="PANTHER" id="PTHR46558:SF4">
    <property type="entry name" value="DNA-BIDING PHAGE PROTEIN"/>
    <property type="match status" value="1"/>
</dbReference>
<name>A0A1H9FL34_9SPIR</name>
<dbReference type="AlphaFoldDB" id="A0A1H9FL34"/>
<evidence type="ECO:0000313" key="4">
    <source>
        <dbReference type="EMBL" id="SEQ38579.1"/>
    </source>
</evidence>
<dbReference type="OrthoDB" id="363310at2"/>
<feature type="compositionally biased region" description="Basic and acidic residues" evidence="2">
    <location>
        <begin position="167"/>
        <end position="180"/>
    </location>
</feature>
<gene>
    <name evidence="4" type="ORF">SAMN04487977_10477</name>
</gene>
<proteinExistence type="predicted"/>
<evidence type="ECO:0000259" key="3">
    <source>
        <dbReference type="PROSITE" id="PS50943"/>
    </source>
</evidence>
<dbReference type="InterPro" id="IPR010982">
    <property type="entry name" value="Lambda_DNA-bd_dom_sf"/>
</dbReference>